<dbReference type="InterPro" id="IPR012349">
    <property type="entry name" value="Split_barrel_FMN-bd"/>
</dbReference>
<feature type="domain" description="Flavin reductase like" evidence="2">
    <location>
        <begin position="19"/>
        <end position="176"/>
    </location>
</feature>
<dbReference type="PANTHER" id="PTHR43812:SF2">
    <property type="entry name" value="FLAVIN REDUCTASE LIKE DOMAIN-CONTAINING PROTEIN"/>
    <property type="match status" value="1"/>
</dbReference>
<gene>
    <name evidence="3" type="ORF">KCU76_g1306</name>
</gene>
<reference evidence="3" key="1">
    <citation type="journal article" date="2021" name="J Fungi (Basel)">
        <title>Virulence traits and population genomics of the black yeast Aureobasidium melanogenum.</title>
        <authorList>
            <person name="Cernosa A."/>
            <person name="Sun X."/>
            <person name="Gostincar C."/>
            <person name="Fang C."/>
            <person name="Gunde-Cimerman N."/>
            <person name="Song Z."/>
        </authorList>
    </citation>
    <scope>NUCLEOTIDE SEQUENCE</scope>
    <source>
        <strain evidence="3">EXF-9911</strain>
    </source>
</reference>
<dbReference type="Pfam" id="PF01613">
    <property type="entry name" value="Flavin_Reduct"/>
    <property type="match status" value="1"/>
</dbReference>
<dbReference type="GO" id="GO:0008270">
    <property type="term" value="F:zinc ion binding"/>
    <property type="evidence" value="ECO:0007669"/>
    <property type="project" value="InterPro"/>
</dbReference>
<dbReference type="EMBL" id="JAHFXF010000028">
    <property type="protein sequence ID" value="KAG9699700.1"/>
    <property type="molecule type" value="Genomic_DNA"/>
</dbReference>
<name>A0A9P8EV21_AURME</name>
<evidence type="ECO:0000313" key="4">
    <source>
        <dbReference type="Proteomes" id="UP000779574"/>
    </source>
</evidence>
<feature type="non-terminal residue" evidence="3">
    <location>
        <position position="1"/>
    </location>
</feature>
<keyword evidence="1" id="KW-0539">Nucleus</keyword>
<reference evidence="3" key="2">
    <citation type="submission" date="2021-08" db="EMBL/GenBank/DDBJ databases">
        <authorList>
            <person name="Gostincar C."/>
            <person name="Sun X."/>
            <person name="Song Z."/>
            <person name="Gunde-Cimerman N."/>
        </authorList>
    </citation>
    <scope>NUCLEOTIDE SEQUENCE</scope>
    <source>
        <strain evidence="3">EXF-9911</strain>
    </source>
</reference>
<sequence length="512" mass="56983">MFYRPGKDDHGLPHDPFKACVVPRAIGWISTVSGDGKANLAPYSQFNNLTFDPPYVMFSSNQTAEGLRKDTVVNAEEYKHFVWNLATYPLREAMNITAEQFPYGIDEFERAGLTKEKAQLSKVPMVQQSPVKFECSYHSTVRLPGNAPMGTVDIIIGKVEAIHVSDDVLTDGMIDVRKTQPIARCGYYQYTVVRDTFEMKISGMSEATLNGLEGNPAKVVSYQVPEHADDGNETSAPAQGLSQPTFVGQNSLPSLVNTTPCADGSPADDMRHALGLQNTWDVYPYLERSPAYDLAKEVSLLVPAHQDVLRRYSQCYQNIVWHFYPHVVDAQELESLICVYLDRSSARETSGKPIFSSPITQLDIARTSLMLAVLASGVHFSDQPPYHRKTLSQEYARRAFHCARLSNFLLRPNLEIIQALLVLGHVLQNNGQAEASWALLGTTIRLAQSLGLHSAQHAEGLPSEVKTSRYKTCEAELANLAMDNFGNIEWGWDPYDNDHFGADLSMQSFLDL</sequence>
<dbReference type="InterPro" id="IPR002563">
    <property type="entry name" value="Flavin_Rdtase-like_dom"/>
</dbReference>
<dbReference type="AlphaFoldDB" id="A0A9P8EV21"/>
<dbReference type="GO" id="GO:0010181">
    <property type="term" value="F:FMN binding"/>
    <property type="evidence" value="ECO:0007669"/>
    <property type="project" value="InterPro"/>
</dbReference>
<dbReference type="CDD" id="cd12148">
    <property type="entry name" value="fungal_TF_MHR"/>
    <property type="match status" value="1"/>
</dbReference>
<evidence type="ECO:0000259" key="2">
    <source>
        <dbReference type="SMART" id="SM00903"/>
    </source>
</evidence>
<dbReference type="Pfam" id="PF04082">
    <property type="entry name" value="Fungal_trans"/>
    <property type="match status" value="1"/>
</dbReference>
<dbReference type="InterPro" id="IPR007219">
    <property type="entry name" value="XnlR_reg_dom"/>
</dbReference>
<dbReference type="SMART" id="SM00903">
    <property type="entry name" value="Flavin_Reduct"/>
    <property type="match status" value="1"/>
</dbReference>
<proteinExistence type="predicted"/>
<comment type="caution">
    <text evidence="3">The sequence shown here is derived from an EMBL/GenBank/DDBJ whole genome shotgun (WGS) entry which is preliminary data.</text>
</comment>
<protein>
    <recommendedName>
        <fullName evidence="2">Flavin reductase like domain-containing protein</fullName>
    </recommendedName>
</protein>
<dbReference type="PANTHER" id="PTHR43812">
    <property type="entry name" value="BLR2425 PROTEIN"/>
    <property type="match status" value="1"/>
</dbReference>
<dbReference type="GO" id="GO:0006351">
    <property type="term" value="P:DNA-templated transcription"/>
    <property type="evidence" value="ECO:0007669"/>
    <property type="project" value="InterPro"/>
</dbReference>
<evidence type="ECO:0000313" key="3">
    <source>
        <dbReference type="EMBL" id="KAG9699700.1"/>
    </source>
</evidence>
<evidence type="ECO:0000256" key="1">
    <source>
        <dbReference type="ARBA" id="ARBA00023242"/>
    </source>
</evidence>
<dbReference type="SUPFAM" id="SSF50475">
    <property type="entry name" value="FMN-binding split barrel"/>
    <property type="match status" value="1"/>
</dbReference>
<dbReference type="Gene3D" id="2.30.110.10">
    <property type="entry name" value="Electron Transport, Fmn-binding Protein, Chain A"/>
    <property type="match status" value="1"/>
</dbReference>
<dbReference type="Proteomes" id="UP000779574">
    <property type="component" value="Unassembled WGS sequence"/>
</dbReference>
<dbReference type="GO" id="GO:0003677">
    <property type="term" value="F:DNA binding"/>
    <property type="evidence" value="ECO:0007669"/>
    <property type="project" value="InterPro"/>
</dbReference>
<organism evidence="3 4">
    <name type="scientific">Aureobasidium melanogenum</name>
    <name type="common">Aureobasidium pullulans var. melanogenum</name>
    <dbReference type="NCBI Taxonomy" id="46634"/>
    <lineage>
        <taxon>Eukaryota</taxon>
        <taxon>Fungi</taxon>
        <taxon>Dikarya</taxon>
        <taxon>Ascomycota</taxon>
        <taxon>Pezizomycotina</taxon>
        <taxon>Dothideomycetes</taxon>
        <taxon>Dothideomycetidae</taxon>
        <taxon>Dothideales</taxon>
        <taxon>Saccotheciaceae</taxon>
        <taxon>Aureobasidium</taxon>
    </lineage>
</organism>
<accession>A0A9P8EV21</accession>
<dbReference type="OrthoDB" id="298012at2759"/>